<evidence type="ECO:0000313" key="2">
    <source>
        <dbReference type="Proteomes" id="UP000234681"/>
    </source>
</evidence>
<gene>
    <name evidence="1" type="ORF">rCG_60546</name>
</gene>
<organism evidence="1 2">
    <name type="scientific">Rattus norvegicus</name>
    <name type="common">Rat</name>
    <dbReference type="NCBI Taxonomy" id="10116"/>
    <lineage>
        <taxon>Eukaryota</taxon>
        <taxon>Metazoa</taxon>
        <taxon>Chordata</taxon>
        <taxon>Craniata</taxon>
        <taxon>Vertebrata</taxon>
        <taxon>Euteleostomi</taxon>
        <taxon>Mammalia</taxon>
        <taxon>Eutheria</taxon>
        <taxon>Euarchontoglires</taxon>
        <taxon>Glires</taxon>
        <taxon>Rodentia</taxon>
        <taxon>Myomorpha</taxon>
        <taxon>Muroidea</taxon>
        <taxon>Muridae</taxon>
        <taxon>Murinae</taxon>
        <taxon>Rattus</taxon>
    </lineage>
</organism>
<name>A6JKX3_RAT</name>
<sequence>MHLQVSVIPALSHSEGCCTHRGTTGQLTDLLAWSILQSSGSKRDHVSCIAHGPLT</sequence>
<proteinExistence type="predicted"/>
<reference evidence="2" key="1">
    <citation type="submission" date="2005-09" db="EMBL/GenBank/DDBJ databases">
        <authorList>
            <person name="Mural R.J."/>
            <person name="Li P.W."/>
            <person name="Adams M.D."/>
            <person name="Amanatides P.G."/>
            <person name="Baden-Tillson H."/>
            <person name="Barnstead M."/>
            <person name="Chin S.H."/>
            <person name="Dew I."/>
            <person name="Evans C.A."/>
            <person name="Ferriera S."/>
            <person name="Flanigan M."/>
            <person name="Fosler C."/>
            <person name="Glodek A."/>
            <person name="Gu Z."/>
            <person name="Holt R.A."/>
            <person name="Jennings D."/>
            <person name="Kraft C.L."/>
            <person name="Lu F."/>
            <person name="Nguyen T."/>
            <person name="Nusskern D.R."/>
            <person name="Pfannkoch C.M."/>
            <person name="Sitter C."/>
            <person name="Sutton G.G."/>
            <person name="Venter J.C."/>
            <person name="Wang Z."/>
            <person name="Woodage T."/>
            <person name="Zheng X.H."/>
            <person name="Zhong F."/>
        </authorList>
    </citation>
    <scope>NUCLEOTIDE SEQUENCE [LARGE SCALE GENOMIC DNA]</scope>
    <source>
        <strain>BN</strain>
        <strain evidence="2">Sprague-Dawley</strain>
    </source>
</reference>
<accession>A6JKX3</accession>
<evidence type="ECO:0000313" key="1">
    <source>
        <dbReference type="EMBL" id="EDL97339.1"/>
    </source>
</evidence>
<dbReference type="EMBL" id="CH473988">
    <property type="protein sequence ID" value="EDL97339.1"/>
    <property type="molecule type" value="Genomic_DNA"/>
</dbReference>
<protein>
    <submittedName>
        <fullName evidence="1">RCG60546</fullName>
    </submittedName>
</protein>
<dbReference type="Proteomes" id="UP000234681">
    <property type="component" value="Chromosome 20"/>
</dbReference>
<dbReference type="AlphaFoldDB" id="A6JKX3"/>